<protein>
    <recommendedName>
        <fullName evidence="5">IBH1-like N-terminal domain-containing protein</fullName>
    </recommendedName>
</protein>
<dbReference type="GO" id="GO:0006355">
    <property type="term" value="P:regulation of DNA-templated transcription"/>
    <property type="evidence" value="ECO:0007669"/>
    <property type="project" value="InterPro"/>
</dbReference>
<name>W1P6T8_AMBTC</name>
<evidence type="ECO:0000256" key="1">
    <source>
        <dbReference type="ARBA" id="ARBA00004123"/>
    </source>
</evidence>
<sequence length="170" mass="19117">MAVEPKKKINQSQLQWKTYASKLVEALRHVRKRNGNSSKISPSRQIRETADRTLAIAAKGRTRWSRAILASRRSTTLKKVKRAGLYRLRKPAHTKLVRATKRSSENKTPAIERRVLALGRLIPGGRKMGLPVLLEEAGDYISALEIQVKAMRAIAELIGSAQPSDRQEMQ</sequence>
<reference evidence="7" key="1">
    <citation type="journal article" date="2013" name="Science">
        <title>The Amborella genome and the evolution of flowering plants.</title>
        <authorList>
            <consortium name="Amborella Genome Project"/>
        </authorList>
    </citation>
    <scope>NUCLEOTIDE SEQUENCE [LARGE SCALE GENOMIC DNA]</scope>
</reference>
<dbReference type="Pfam" id="PF26576">
    <property type="entry name" value="IBH1_N"/>
    <property type="match status" value="1"/>
</dbReference>
<dbReference type="PANTHER" id="PTHR33124">
    <property type="entry name" value="TRANSCRIPTION FACTOR IBH1-LIKE 1"/>
    <property type="match status" value="1"/>
</dbReference>
<organism evidence="6 7">
    <name type="scientific">Amborella trichopoda</name>
    <dbReference type="NCBI Taxonomy" id="13333"/>
    <lineage>
        <taxon>Eukaryota</taxon>
        <taxon>Viridiplantae</taxon>
        <taxon>Streptophyta</taxon>
        <taxon>Embryophyta</taxon>
        <taxon>Tracheophyta</taxon>
        <taxon>Spermatophyta</taxon>
        <taxon>Magnoliopsida</taxon>
        <taxon>Amborellales</taxon>
        <taxon>Amborellaceae</taxon>
        <taxon>Amborella</taxon>
    </lineage>
</organism>
<dbReference type="eggNOG" id="ENOG502RY2C">
    <property type="taxonomic scope" value="Eukaryota"/>
</dbReference>
<evidence type="ECO:0000256" key="2">
    <source>
        <dbReference type="ARBA" id="ARBA00023015"/>
    </source>
</evidence>
<dbReference type="OMA" id="QTEHRIY"/>
<evidence type="ECO:0000313" key="6">
    <source>
        <dbReference type="EMBL" id="ERN03301.1"/>
    </source>
</evidence>
<dbReference type="OrthoDB" id="1647165at2759"/>
<feature type="domain" description="IBH1-like N-terminal" evidence="5">
    <location>
        <begin position="17"/>
        <end position="74"/>
    </location>
</feature>
<keyword evidence="7" id="KW-1185">Reference proteome</keyword>
<gene>
    <name evidence="6" type="ORF">AMTR_s00003p00228070</name>
</gene>
<dbReference type="InterPro" id="IPR044660">
    <property type="entry name" value="IBH1-like"/>
</dbReference>
<evidence type="ECO:0000313" key="7">
    <source>
        <dbReference type="Proteomes" id="UP000017836"/>
    </source>
</evidence>
<dbReference type="EMBL" id="KI394358">
    <property type="protein sequence ID" value="ERN03301.1"/>
    <property type="molecule type" value="Genomic_DNA"/>
</dbReference>
<dbReference type="CDD" id="cd11444">
    <property type="entry name" value="bHLH_AtIBH1_like"/>
    <property type="match status" value="1"/>
</dbReference>
<dbReference type="Proteomes" id="UP000017836">
    <property type="component" value="Unassembled WGS sequence"/>
</dbReference>
<dbReference type="PANTHER" id="PTHR33124:SF12">
    <property type="entry name" value="TRANSCRIPTION FACTOR BHLH148"/>
    <property type="match status" value="1"/>
</dbReference>
<dbReference type="KEGG" id="atr:18431438"/>
<evidence type="ECO:0000256" key="4">
    <source>
        <dbReference type="ARBA" id="ARBA00023242"/>
    </source>
</evidence>
<dbReference type="HOGENOM" id="CLU_090794_0_1_1"/>
<accession>W1P6T8</accession>
<evidence type="ECO:0000259" key="5">
    <source>
        <dbReference type="Pfam" id="PF26576"/>
    </source>
</evidence>
<dbReference type="Gramene" id="ERN03301">
    <property type="protein sequence ID" value="ERN03301"/>
    <property type="gene ID" value="AMTR_s00003p00228070"/>
</dbReference>
<dbReference type="AlphaFoldDB" id="W1P6T8"/>
<dbReference type="InterPro" id="IPR044549">
    <property type="entry name" value="bHLH_AtIBH1-like"/>
</dbReference>
<proteinExistence type="predicted"/>
<evidence type="ECO:0000256" key="3">
    <source>
        <dbReference type="ARBA" id="ARBA00023163"/>
    </source>
</evidence>
<keyword evidence="3" id="KW-0804">Transcription</keyword>
<dbReference type="InterPro" id="IPR059002">
    <property type="entry name" value="IBH1_N"/>
</dbReference>
<dbReference type="GO" id="GO:0005634">
    <property type="term" value="C:nucleus"/>
    <property type="evidence" value="ECO:0007669"/>
    <property type="project" value="UniProtKB-SubCell"/>
</dbReference>
<keyword evidence="2" id="KW-0805">Transcription regulation</keyword>
<comment type="subcellular location">
    <subcellularLocation>
        <location evidence="1">Nucleus</location>
    </subcellularLocation>
</comment>
<keyword evidence="4" id="KW-0539">Nucleus</keyword>